<organism evidence="2 3">
    <name type="scientific">Streptomyces scopuliridis RB72</name>
    <dbReference type="NCBI Taxonomy" id="1440053"/>
    <lineage>
        <taxon>Bacteria</taxon>
        <taxon>Bacillati</taxon>
        <taxon>Actinomycetota</taxon>
        <taxon>Actinomycetes</taxon>
        <taxon>Kitasatosporales</taxon>
        <taxon>Streptomycetaceae</taxon>
        <taxon>Streptomyces</taxon>
    </lineage>
</organism>
<keyword evidence="3" id="KW-1185">Reference proteome</keyword>
<protein>
    <recommendedName>
        <fullName evidence="1">NAD(P)-binding domain-containing protein</fullName>
    </recommendedName>
</protein>
<dbReference type="PANTHER" id="PTHR43162">
    <property type="match status" value="1"/>
</dbReference>
<dbReference type="InterPro" id="IPR016040">
    <property type="entry name" value="NAD(P)-bd_dom"/>
</dbReference>
<dbReference type="RefSeq" id="WP_030355819.1">
    <property type="nucleotide sequence ID" value="NZ_AZSP01000019.1"/>
</dbReference>
<dbReference type="EMBL" id="AZSP01000019">
    <property type="protein sequence ID" value="PVE13655.1"/>
    <property type="molecule type" value="Genomic_DNA"/>
</dbReference>
<evidence type="ECO:0000313" key="3">
    <source>
        <dbReference type="Proteomes" id="UP000245992"/>
    </source>
</evidence>
<dbReference type="SUPFAM" id="SSF51735">
    <property type="entry name" value="NAD(P)-binding Rossmann-fold domains"/>
    <property type="match status" value="1"/>
</dbReference>
<dbReference type="AlphaFoldDB" id="A0A2T7TET1"/>
<proteinExistence type="predicted"/>
<dbReference type="Proteomes" id="UP000245992">
    <property type="component" value="Unassembled WGS sequence"/>
</dbReference>
<dbReference type="Gene3D" id="3.40.50.720">
    <property type="entry name" value="NAD(P)-binding Rossmann-like Domain"/>
    <property type="match status" value="1"/>
</dbReference>
<reference evidence="2 3" key="1">
    <citation type="submission" date="2013-12" db="EMBL/GenBank/DDBJ databases">
        <title>Annotated genome of Streptomyces scopuliridis.</title>
        <authorList>
            <person name="Olson J.B."/>
        </authorList>
    </citation>
    <scope>NUCLEOTIDE SEQUENCE [LARGE SCALE GENOMIC DNA]</scope>
    <source>
        <strain evidence="2 3">RB72</strain>
    </source>
</reference>
<dbReference type="PANTHER" id="PTHR43162:SF1">
    <property type="entry name" value="PRESTALK A DIFFERENTIATION PROTEIN A"/>
    <property type="match status" value="1"/>
</dbReference>
<comment type="caution">
    <text evidence="2">The sequence shown here is derived from an EMBL/GenBank/DDBJ whole genome shotgun (WGS) entry which is preliminary data.</text>
</comment>
<dbReference type="InterPro" id="IPR051604">
    <property type="entry name" value="Ergot_Alk_Oxidoreductase"/>
</dbReference>
<evidence type="ECO:0000313" key="2">
    <source>
        <dbReference type="EMBL" id="PVE13655.1"/>
    </source>
</evidence>
<sequence length="286" mass="30137">MFFVTGATGNVGREVVSLLLAEGGKVRALTRAANSDAVPAGAVPVVADLASDPMRAADALDGVSAVFLNTMALGDNVAEFLALARRQGVNRVVLLSSGYVRDGVAPDEQPGAVARKHRAEEQMVESSGLEWTSLRPDDFASNALFEWAAQLRAGDVVYGAYADAATAVIHARDIAAVAVRSLLEDGHGGLHYSLTGPEWLTERDRVRIIGEVTGRPVRFEEISPQDARAAMLATGLPGEIADAVLGDLAAAVHRARRITDTVPRVTGRPALSFAQWVSENAGAFQS</sequence>
<accession>A0A2T7TET1</accession>
<gene>
    <name evidence="2" type="ORF">Y717_14585</name>
</gene>
<dbReference type="InterPro" id="IPR036291">
    <property type="entry name" value="NAD(P)-bd_dom_sf"/>
</dbReference>
<evidence type="ECO:0000259" key="1">
    <source>
        <dbReference type="Pfam" id="PF13460"/>
    </source>
</evidence>
<dbReference type="OrthoDB" id="116343at2"/>
<dbReference type="STRING" id="1440053.GCA_000718095_06924"/>
<name>A0A2T7TET1_9ACTN</name>
<dbReference type="Pfam" id="PF13460">
    <property type="entry name" value="NAD_binding_10"/>
    <property type="match status" value="1"/>
</dbReference>
<feature type="domain" description="NAD(P)-binding" evidence="1">
    <location>
        <begin position="6"/>
        <end position="183"/>
    </location>
</feature>
<dbReference type="Gene3D" id="3.90.25.10">
    <property type="entry name" value="UDP-galactose 4-epimerase, domain 1"/>
    <property type="match status" value="1"/>
</dbReference>